<evidence type="ECO:0000313" key="3">
    <source>
        <dbReference type="Proteomes" id="UP000568063"/>
    </source>
</evidence>
<organism evidence="2 3">
    <name type="scientific">Methanococcus maripaludis</name>
    <name type="common">Methanococcus deltae</name>
    <dbReference type="NCBI Taxonomy" id="39152"/>
    <lineage>
        <taxon>Archaea</taxon>
        <taxon>Methanobacteriati</taxon>
        <taxon>Methanobacteriota</taxon>
        <taxon>Methanomada group</taxon>
        <taxon>Methanococci</taxon>
        <taxon>Methanococcales</taxon>
        <taxon>Methanococcaceae</taxon>
        <taxon>Methanococcus</taxon>
    </lineage>
</organism>
<gene>
    <name evidence="2" type="ORF">HNP91_001826</name>
</gene>
<keyword evidence="1" id="KW-0812">Transmembrane</keyword>
<evidence type="ECO:0000313" key="2">
    <source>
        <dbReference type="EMBL" id="MBA2860994.1"/>
    </source>
</evidence>
<feature type="transmembrane region" description="Helical" evidence="1">
    <location>
        <begin position="49"/>
        <end position="70"/>
    </location>
</feature>
<feature type="transmembrane region" description="Helical" evidence="1">
    <location>
        <begin position="129"/>
        <end position="148"/>
    </location>
</feature>
<keyword evidence="1" id="KW-0472">Membrane</keyword>
<dbReference type="GeneID" id="4928728"/>
<feature type="transmembrane region" description="Helical" evidence="1">
    <location>
        <begin position="160"/>
        <end position="179"/>
    </location>
</feature>
<dbReference type="RefSeq" id="WP_011868926.1">
    <property type="nucleotide sequence ID" value="NZ_JACDUM010000004.1"/>
</dbReference>
<proteinExistence type="predicted"/>
<dbReference type="Proteomes" id="UP000568063">
    <property type="component" value="Unassembled WGS sequence"/>
</dbReference>
<feature type="transmembrane region" description="Helical" evidence="1">
    <location>
        <begin position="185"/>
        <end position="202"/>
    </location>
</feature>
<dbReference type="EMBL" id="JACDUM010000004">
    <property type="protein sequence ID" value="MBA2860994.1"/>
    <property type="molecule type" value="Genomic_DNA"/>
</dbReference>
<accession>A0A7J9PDX7</accession>
<name>A0A7J9PDX7_METMI</name>
<keyword evidence="1" id="KW-1133">Transmembrane helix</keyword>
<reference evidence="2 3" key="1">
    <citation type="submission" date="2020-07" db="EMBL/GenBank/DDBJ databases">
        <title>Genomic Encyclopedia of Type Strains, Phase IV (KMG-V): Genome sequencing to study the core and pangenomes of soil and plant-associated prokaryotes.</title>
        <authorList>
            <person name="Whitman W."/>
        </authorList>
    </citation>
    <scope>NUCLEOTIDE SEQUENCE [LARGE SCALE GENOMIC DNA]</scope>
    <source>
        <strain evidence="2 3">C9</strain>
    </source>
</reference>
<comment type="caution">
    <text evidence="2">The sequence shown here is derived from an EMBL/GenBank/DDBJ whole genome shotgun (WGS) entry which is preliminary data.</text>
</comment>
<protein>
    <submittedName>
        <fullName evidence="2">Uncharacterized protein</fullName>
    </submittedName>
</protein>
<feature type="transmembrane region" description="Helical" evidence="1">
    <location>
        <begin position="90"/>
        <end position="109"/>
    </location>
</feature>
<sequence length="401" mass="47691">MVQKNYKIERYVQEKIDSAMENENLLDIILTLKFKMTYNVIYCLKSMQFIFKIISIVAVSLIFEKILFILEINSLPAIPLFQYTLEISPFLFIFSALILFEIFKLNYYVLNFKGAFKTLNYDWRMSFDFFKFLLNRTIFTHAFIFLLGSFLKVLCNIMPLSIIFTIIYSIIYIMMYQIYNPSDLFSFWSVLIIALGIQKIYFIQSKEKIQEITSELSKYNNSQSALKKELFIDLIKELNNEYLKSESIDAESHSKIQTNLDILAYSDEEFYTKLNELCYQFIINPEKLKENLENPLKNLIFEMLNALKNRKHEYKFLKETQILFIFNFGIKIRELIIKYLFWYDLDDMIQNVEGNILMSNIDAKKTILEHLKQIGNENLISTLTKPLKEIKKELKQNTAKI</sequence>
<evidence type="ECO:0000256" key="1">
    <source>
        <dbReference type="SAM" id="Phobius"/>
    </source>
</evidence>
<dbReference type="AlphaFoldDB" id="A0A7J9PDX7"/>